<evidence type="ECO:0000313" key="1">
    <source>
        <dbReference type="EMBL" id="AKB29447.1"/>
    </source>
</evidence>
<dbReference type="Gene3D" id="1.20.120.330">
    <property type="entry name" value="Nucleotidyltransferases domain 2"/>
    <property type="match status" value="1"/>
</dbReference>
<evidence type="ECO:0000313" key="2">
    <source>
        <dbReference type="Proteomes" id="UP000033111"/>
    </source>
</evidence>
<reference evidence="1 2" key="1">
    <citation type="submission" date="2014-07" db="EMBL/GenBank/DDBJ databases">
        <title>Methanogenic archaea and the global carbon cycle.</title>
        <authorList>
            <person name="Henriksen J.R."/>
            <person name="Luke J."/>
            <person name="Reinhart S."/>
            <person name="Benedict M.N."/>
            <person name="Youngblut N.D."/>
            <person name="Metcalf M.E."/>
            <person name="Whitaker R.J."/>
            <person name="Metcalf W.W."/>
        </authorList>
    </citation>
    <scope>NUCLEOTIDE SEQUENCE [LARGE SCALE GENOMIC DNA]</scope>
    <source>
        <strain evidence="1 2">T4/M</strain>
    </source>
</reference>
<name>A0A0E3P8V1_9EURY</name>
<sequence>MKSMAHSFQESAYRCQIENALPDGKSNMLGIPMVVNLAFSAELYLKYIITVKGEPSWGHDLKELYDNLKPEIQTKIIIAAGYKDSEFRELLEKNKDVFKKWRYLFEKGEPASSDVGFMDCFVCALEAFANRLKT</sequence>
<accession>A0A0E3P8V1</accession>
<dbReference type="AlphaFoldDB" id="A0A0E3P8V1"/>
<proteinExistence type="predicted"/>
<organism evidence="1 2">
    <name type="scientific">Methanosarcina siciliae T4/M</name>
    <dbReference type="NCBI Taxonomy" id="1434120"/>
    <lineage>
        <taxon>Archaea</taxon>
        <taxon>Methanobacteriati</taxon>
        <taxon>Methanobacteriota</taxon>
        <taxon>Stenosarchaea group</taxon>
        <taxon>Methanomicrobia</taxon>
        <taxon>Methanosarcinales</taxon>
        <taxon>Methanosarcinaceae</taxon>
        <taxon>Methanosarcina</taxon>
    </lineage>
</organism>
<dbReference type="Proteomes" id="UP000033111">
    <property type="component" value="Chromosome"/>
</dbReference>
<dbReference type="EMBL" id="CP009506">
    <property type="protein sequence ID" value="AKB29447.1"/>
    <property type="molecule type" value="Genomic_DNA"/>
</dbReference>
<protein>
    <recommendedName>
        <fullName evidence="3">HEPN domain-containing protein</fullName>
    </recommendedName>
</protein>
<keyword evidence="2" id="KW-1185">Reference proteome</keyword>
<evidence type="ECO:0008006" key="3">
    <source>
        <dbReference type="Google" id="ProtNLM"/>
    </source>
</evidence>
<gene>
    <name evidence="1" type="ORF">MSSIT_2728</name>
</gene>
<dbReference type="HOGENOM" id="CLU_1891474_0_0_2"/>
<dbReference type="PATRIC" id="fig|1434120.4.peg.3571"/>
<dbReference type="SUPFAM" id="SSF81593">
    <property type="entry name" value="Nucleotidyltransferase substrate binding subunit/domain"/>
    <property type="match status" value="1"/>
</dbReference>
<dbReference type="KEGG" id="msw:MSSIT_2728"/>